<dbReference type="InterPro" id="IPR000408">
    <property type="entry name" value="Reg_chr_condens"/>
</dbReference>
<dbReference type="PANTHER" id="PTHR22872">
    <property type="entry name" value="BTK-BINDING PROTEIN-RELATED"/>
    <property type="match status" value="1"/>
</dbReference>
<dbReference type="EMBL" id="SIDB01000002">
    <property type="protein sequence ID" value="KAI3435806.1"/>
    <property type="molecule type" value="Genomic_DNA"/>
</dbReference>
<proteinExistence type="predicted"/>
<keyword evidence="1" id="KW-0677">Repeat</keyword>
<organism evidence="4 5">
    <name type="scientific">Chlorella vulgaris</name>
    <name type="common">Green alga</name>
    <dbReference type="NCBI Taxonomy" id="3077"/>
    <lineage>
        <taxon>Eukaryota</taxon>
        <taxon>Viridiplantae</taxon>
        <taxon>Chlorophyta</taxon>
        <taxon>core chlorophytes</taxon>
        <taxon>Trebouxiophyceae</taxon>
        <taxon>Chlorellales</taxon>
        <taxon>Chlorellaceae</taxon>
        <taxon>Chlorella clade</taxon>
        <taxon>Chlorella</taxon>
    </lineage>
</organism>
<reference evidence="4" key="1">
    <citation type="journal article" date="2019" name="Plant J.">
        <title>Chlorella vulgaris genome assembly and annotation reveals the molecular basis for metabolic acclimation to high light conditions.</title>
        <authorList>
            <person name="Cecchin M."/>
            <person name="Marcolungo L."/>
            <person name="Rossato M."/>
            <person name="Girolomoni L."/>
            <person name="Cosentino E."/>
            <person name="Cuine S."/>
            <person name="Li-Beisson Y."/>
            <person name="Delledonne M."/>
            <person name="Ballottari M."/>
        </authorList>
    </citation>
    <scope>NUCLEOTIDE SEQUENCE</scope>
    <source>
        <strain evidence="4">211/11P</strain>
    </source>
</reference>
<dbReference type="PRINTS" id="PR00633">
    <property type="entry name" value="RCCNDNSATION"/>
</dbReference>
<evidence type="ECO:0000313" key="5">
    <source>
        <dbReference type="Proteomes" id="UP001055712"/>
    </source>
</evidence>
<evidence type="ECO:0000256" key="2">
    <source>
        <dbReference type="PROSITE-ProRule" id="PRU00235"/>
    </source>
</evidence>
<feature type="repeat" description="RCC1" evidence="2">
    <location>
        <begin position="322"/>
        <end position="372"/>
    </location>
</feature>
<dbReference type="SUPFAM" id="SSF50985">
    <property type="entry name" value="RCC1/BLIP-II"/>
    <property type="match status" value="2"/>
</dbReference>
<evidence type="ECO:0000313" key="4">
    <source>
        <dbReference type="EMBL" id="KAI3435806.1"/>
    </source>
</evidence>
<feature type="repeat" description="RCC1" evidence="2">
    <location>
        <begin position="268"/>
        <end position="321"/>
    </location>
</feature>
<dbReference type="Proteomes" id="UP001055712">
    <property type="component" value="Unassembled WGS sequence"/>
</dbReference>
<evidence type="ECO:0000256" key="1">
    <source>
        <dbReference type="ARBA" id="ARBA00022737"/>
    </source>
</evidence>
<dbReference type="Gene3D" id="2.130.10.30">
    <property type="entry name" value="Regulator of chromosome condensation 1/beta-lactamase-inhibitor protein II"/>
    <property type="match status" value="2"/>
</dbReference>
<dbReference type="InterPro" id="IPR051625">
    <property type="entry name" value="Signaling_Regulatory_Domain"/>
</dbReference>
<feature type="repeat" description="RCC1" evidence="2">
    <location>
        <begin position="58"/>
        <end position="109"/>
    </location>
</feature>
<dbReference type="Pfam" id="PF25390">
    <property type="entry name" value="WD40_RLD"/>
    <property type="match status" value="1"/>
</dbReference>
<protein>
    <recommendedName>
        <fullName evidence="3">RCC1-like domain-containing protein</fullName>
    </recommendedName>
</protein>
<name>A0A9D4TV61_CHLVU</name>
<evidence type="ECO:0000259" key="3">
    <source>
        <dbReference type="Pfam" id="PF25390"/>
    </source>
</evidence>
<gene>
    <name evidence="4" type="ORF">D9Q98_001864</name>
</gene>
<dbReference type="AlphaFoldDB" id="A0A9D4TV61"/>
<feature type="repeat" description="RCC1" evidence="2">
    <location>
        <begin position="109"/>
        <end position="154"/>
    </location>
</feature>
<accession>A0A9D4TV61</accession>
<dbReference type="InterPro" id="IPR009091">
    <property type="entry name" value="RCC1/BLIP-II"/>
</dbReference>
<keyword evidence="5" id="KW-1185">Reference proteome</keyword>
<dbReference type="PROSITE" id="PS00626">
    <property type="entry name" value="RCC1_2"/>
    <property type="match status" value="3"/>
</dbReference>
<reference evidence="4" key="2">
    <citation type="submission" date="2020-11" db="EMBL/GenBank/DDBJ databases">
        <authorList>
            <person name="Cecchin M."/>
            <person name="Marcolungo L."/>
            <person name="Rossato M."/>
            <person name="Girolomoni L."/>
            <person name="Cosentino E."/>
            <person name="Cuine S."/>
            <person name="Li-Beisson Y."/>
            <person name="Delledonne M."/>
            <person name="Ballottari M."/>
        </authorList>
    </citation>
    <scope>NUCLEOTIDE SEQUENCE</scope>
    <source>
        <strain evidence="4">211/11P</strain>
        <tissue evidence="4">Whole cell</tissue>
    </source>
</reference>
<feature type="domain" description="RCC1-like" evidence="3">
    <location>
        <begin position="37"/>
        <end position="369"/>
    </location>
</feature>
<comment type="caution">
    <text evidence="4">The sequence shown here is derived from an EMBL/GenBank/DDBJ whole genome shotgun (WGS) entry which is preliminary data.</text>
</comment>
<dbReference type="OrthoDB" id="512027at2759"/>
<feature type="repeat" description="RCC1" evidence="2">
    <location>
        <begin position="215"/>
        <end position="267"/>
    </location>
</feature>
<dbReference type="InterPro" id="IPR058923">
    <property type="entry name" value="RCC1-like_dom"/>
</dbReference>
<dbReference type="PROSITE" id="PS50012">
    <property type="entry name" value="RCC1_3"/>
    <property type="match status" value="6"/>
</dbReference>
<sequence length="372" mass="36840">MTLFQVGFLANEPLGGSEPNNSHELASAQPVPVSGPVQLSKPCAGGWGFALAIAAGADQVFSWGVNSATILAKAGGNEDGADPATLDEVASGVTAAAAGFDHGLLVVDGKVLAFGPAFRPAGTAPGLYLMPMAFKVAVAQVAAGEHHSLALAVSGDVFAWGSNAEGQLGNGTTTASDAPLLVAGPSLGPSDSELLQPLTSVACGARHSLAINAQGQCLAWGWSLHGQCGTGKAAPSVATPAVVQGLGPLKCTAVAGGMAHSLVCTDQGDVYAWGLNGDGQLGDGSDVSALKPQLLEDAALASESVVKVAAGSRHSLLLCASGKAYACGWGSFGQLGTGRFASSRTPAAVAVPAGAKVVDVAAGWWHSLIVTE</sequence>
<feature type="repeat" description="RCC1" evidence="2">
    <location>
        <begin position="155"/>
        <end position="214"/>
    </location>
</feature>